<keyword evidence="2" id="KW-1185">Reference proteome</keyword>
<dbReference type="AlphaFoldDB" id="A0A1Q9BXR1"/>
<protein>
    <submittedName>
        <fullName evidence="1">Uncharacterized protein</fullName>
    </submittedName>
</protein>
<reference evidence="1 2" key="1">
    <citation type="submission" date="2016-02" db="EMBL/GenBank/DDBJ databases">
        <title>Genome analysis of coral dinoflagellate symbionts highlights evolutionary adaptations to a symbiotic lifestyle.</title>
        <authorList>
            <person name="Aranda M."/>
            <person name="Li Y."/>
            <person name="Liew Y.J."/>
            <person name="Baumgarten S."/>
            <person name="Simakov O."/>
            <person name="Wilson M."/>
            <person name="Piel J."/>
            <person name="Ashoor H."/>
            <person name="Bougouffa S."/>
            <person name="Bajic V.B."/>
            <person name="Ryu T."/>
            <person name="Ravasi T."/>
            <person name="Bayer T."/>
            <person name="Micklem G."/>
            <person name="Kim H."/>
            <person name="Bhak J."/>
            <person name="Lajeunesse T.C."/>
            <person name="Voolstra C.R."/>
        </authorList>
    </citation>
    <scope>NUCLEOTIDE SEQUENCE [LARGE SCALE GENOMIC DNA]</scope>
    <source>
        <strain evidence="1 2">CCMP2467</strain>
    </source>
</reference>
<sequence>MVKLFRVNQKYSPYLVHTKQGSTRVLVKLLTKKDLPLKSSSDAEGHIFRCAVIFARQNAVVLNVLRRCIPTDLLKELQSLARQLDEAFESDFKDDCAGGTFGIQLGTACKWGAQSKGPGKIRQDAALRMMFYKLSVRVGAVRKRARGLFAEASQLTTEVSDLCVPGTPATSCWYGKGSTLKHVDSNDVGLGFVVPLTNVKGWGMIASVLCICELETLQSGGARRSLVYYIDKRVLNTSFKRRSDPEIKKCDRMLQSAKRQYRLSQMRKINLKYQDKRPHVAYR</sequence>
<organism evidence="1 2">
    <name type="scientific">Symbiodinium microadriaticum</name>
    <name type="common">Dinoflagellate</name>
    <name type="synonym">Zooxanthella microadriatica</name>
    <dbReference type="NCBI Taxonomy" id="2951"/>
    <lineage>
        <taxon>Eukaryota</taxon>
        <taxon>Sar</taxon>
        <taxon>Alveolata</taxon>
        <taxon>Dinophyceae</taxon>
        <taxon>Suessiales</taxon>
        <taxon>Symbiodiniaceae</taxon>
        <taxon>Symbiodinium</taxon>
    </lineage>
</organism>
<accession>A0A1Q9BXR1</accession>
<gene>
    <name evidence="1" type="ORF">AK812_SmicGene44731</name>
</gene>
<dbReference type="OrthoDB" id="412879at2759"/>
<proteinExistence type="predicted"/>
<evidence type="ECO:0000313" key="1">
    <source>
        <dbReference type="EMBL" id="OLP75464.1"/>
    </source>
</evidence>
<name>A0A1Q9BXR1_SYMMI</name>
<dbReference type="EMBL" id="LSRX01002465">
    <property type="protein sequence ID" value="OLP75464.1"/>
    <property type="molecule type" value="Genomic_DNA"/>
</dbReference>
<dbReference type="Proteomes" id="UP000186817">
    <property type="component" value="Unassembled WGS sequence"/>
</dbReference>
<evidence type="ECO:0000313" key="2">
    <source>
        <dbReference type="Proteomes" id="UP000186817"/>
    </source>
</evidence>
<comment type="caution">
    <text evidence="1">The sequence shown here is derived from an EMBL/GenBank/DDBJ whole genome shotgun (WGS) entry which is preliminary data.</text>
</comment>